<dbReference type="STRING" id="546871.SAMN04488543_3592"/>
<dbReference type="InterPro" id="IPR001268">
    <property type="entry name" value="NADH_UbQ_OxRdtase_30kDa_su"/>
</dbReference>
<dbReference type="Proteomes" id="UP000199092">
    <property type="component" value="Chromosome I"/>
</dbReference>
<feature type="region of interest" description="Disordered" evidence="2">
    <location>
        <begin position="125"/>
        <end position="191"/>
    </location>
</feature>
<evidence type="ECO:0000313" key="4">
    <source>
        <dbReference type="EMBL" id="SDT29135.1"/>
    </source>
</evidence>
<dbReference type="Pfam" id="PF00329">
    <property type="entry name" value="Complex1_30kDa"/>
    <property type="match status" value="1"/>
</dbReference>
<comment type="similarity">
    <text evidence="1">Belongs to the complex I 30 kDa subunit family.</text>
</comment>
<dbReference type="SUPFAM" id="SSF143243">
    <property type="entry name" value="Nqo5-like"/>
    <property type="match status" value="1"/>
</dbReference>
<name>A0A1H1Z5N6_9ACTN</name>
<feature type="domain" description="NADH:ubiquinone oxidoreductase 30kDa subunit" evidence="3">
    <location>
        <begin position="9"/>
        <end position="117"/>
    </location>
</feature>
<accession>A0A1H1Z5N6</accession>
<dbReference type="GO" id="GO:0008137">
    <property type="term" value="F:NADH dehydrogenase (ubiquinone) activity"/>
    <property type="evidence" value="ECO:0007669"/>
    <property type="project" value="InterPro"/>
</dbReference>
<dbReference type="PANTHER" id="PTHR10884:SF14">
    <property type="entry name" value="NADH DEHYDROGENASE [UBIQUINONE] IRON-SULFUR PROTEIN 3, MITOCHONDRIAL"/>
    <property type="match status" value="1"/>
</dbReference>
<organism evidence="4 5">
    <name type="scientific">Friedmanniella luteola</name>
    <dbReference type="NCBI Taxonomy" id="546871"/>
    <lineage>
        <taxon>Bacteria</taxon>
        <taxon>Bacillati</taxon>
        <taxon>Actinomycetota</taxon>
        <taxon>Actinomycetes</taxon>
        <taxon>Propionibacteriales</taxon>
        <taxon>Nocardioidaceae</taxon>
        <taxon>Friedmanniella</taxon>
    </lineage>
</organism>
<evidence type="ECO:0000256" key="2">
    <source>
        <dbReference type="SAM" id="MobiDB-lite"/>
    </source>
</evidence>
<reference evidence="4 5" key="1">
    <citation type="submission" date="2016-10" db="EMBL/GenBank/DDBJ databases">
        <authorList>
            <person name="de Groot N.N."/>
        </authorList>
    </citation>
    <scope>NUCLEOTIDE SEQUENCE [LARGE SCALE GENOMIC DNA]</scope>
    <source>
        <strain evidence="4 5">DSM 21741</strain>
    </source>
</reference>
<evidence type="ECO:0000256" key="1">
    <source>
        <dbReference type="ARBA" id="ARBA00007569"/>
    </source>
</evidence>
<dbReference type="InterPro" id="IPR037232">
    <property type="entry name" value="NADH_quin_OxRdtase_su_C/D-like"/>
</dbReference>
<dbReference type="PANTHER" id="PTHR10884">
    <property type="entry name" value="NADH DEHYDROGENASE UBIQUINONE IRON-SULFUR PROTEIN 3"/>
    <property type="match status" value="1"/>
</dbReference>
<evidence type="ECO:0000259" key="3">
    <source>
        <dbReference type="Pfam" id="PF00329"/>
    </source>
</evidence>
<proteinExistence type="inferred from homology"/>
<evidence type="ECO:0000313" key="5">
    <source>
        <dbReference type="Proteomes" id="UP000199092"/>
    </source>
</evidence>
<dbReference type="Gene3D" id="3.30.460.80">
    <property type="entry name" value="NADH:ubiquinone oxidoreductase, 30kDa subunit"/>
    <property type="match status" value="1"/>
</dbReference>
<gene>
    <name evidence="4" type="ORF">SAMN04488543_3592</name>
</gene>
<sequence length="191" mass="20057">MPPEAWSVSVAEALAAGFTFFEWLGVVDEVGRADVLRVVVVLRALDRPAETRRLSTEVPRDGGALDTLRDLVAGAAWHEREAAEMFGLTFTGGDPRRLLLGAEFAGAPLRKDAVLGARTALAWPGAKEPGESAASPSRRRMVPPGVPDPAVWGDRDPEAGPANPDEVAGSAVGGRVRRRTGGARRGTGTDG</sequence>
<dbReference type="EMBL" id="LT629749">
    <property type="protein sequence ID" value="SDT29135.1"/>
    <property type="molecule type" value="Genomic_DNA"/>
</dbReference>
<protein>
    <submittedName>
        <fullName evidence="4">Respiratory-chain NADH dehydrogenase, subunit</fullName>
    </submittedName>
</protein>
<keyword evidence="5" id="KW-1185">Reference proteome</keyword>
<dbReference type="AlphaFoldDB" id="A0A1H1Z5N6"/>